<evidence type="ECO:0000313" key="2">
    <source>
        <dbReference type="Proteomes" id="UP000245926"/>
    </source>
</evidence>
<name>A0A2U8W6Z8_9HYPH</name>
<keyword evidence="2" id="KW-1185">Reference proteome</keyword>
<evidence type="ECO:0000313" key="1">
    <source>
        <dbReference type="EMBL" id="AWN41378.1"/>
    </source>
</evidence>
<dbReference type="OrthoDB" id="7998570at2"/>
<protein>
    <submittedName>
        <fullName evidence="1">Uncharacterized protein</fullName>
    </submittedName>
</protein>
<sequence length="79" mass="8204">MANDKPKRDTAYLVAVTPVSESDSQPADAVYAAMRQSPAEAVAAVRALIAGEARIAVVGSLSPRTTKAINLQPGEVRAI</sequence>
<dbReference type="AlphaFoldDB" id="A0A2U8W6Z8"/>
<dbReference type="KEGG" id="mets:DK389_13725"/>
<dbReference type="RefSeq" id="WP_109890338.1">
    <property type="nucleotide sequence ID" value="NZ_CP029550.1"/>
</dbReference>
<gene>
    <name evidence="1" type="ORF">DK389_13725</name>
</gene>
<dbReference type="Proteomes" id="UP000245926">
    <property type="component" value="Chromosome"/>
</dbReference>
<reference evidence="2" key="1">
    <citation type="submission" date="2018-05" db="EMBL/GenBank/DDBJ databases">
        <title>Complete Genome Sequence of Methylobacterium sp. 17SD2-17.</title>
        <authorList>
            <person name="Srinivasan S."/>
        </authorList>
    </citation>
    <scope>NUCLEOTIDE SEQUENCE [LARGE SCALE GENOMIC DNA]</scope>
    <source>
        <strain evidence="2">17SD2-17</strain>
    </source>
</reference>
<accession>A0A2U8W6Z8</accession>
<organism evidence="1 2">
    <name type="scientific">Methylobacterium durans</name>
    <dbReference type="NCBI Taxonomy" id="2202825"/>
    <lineage>
        <taxon>Bacteria</taxon>
        <taxon>Pseudomonadati</taxon>
        <taxon>Pseudomonadota</taxon>
        <taxon>Alphaproteobacteria</taxon>
        <taxon>Hyphomicrobiales</taxon>
        <taxon>Methylobacteriaceae</taxon>
        <taxon>Methylobacterium</taxon>
    </lineage>
</organism>
<dbReference type="EMBL" id="CP029550">
    <property type="protein sequence ID" value="AWN41378.1"/>
    <property type="molecule type" value="Genomic_DNA"/>
</dbReference>
<proteinExistence type="predicted"/>